<dbReference type="InterPro" id="IPR050546">
    <property type="entry name" value="Glycosyl_Hydrlase_16"/>
</dbReference>
<protein>
    <recommendedName>
        <fullName evidence="11">GH16 domain-containing protein</fullName>
    </recommendedName>
</protein>
<feature type="domain" description="GH16" evidence="8">
    <location>
        <begin position="24"/>
        <end position="250"/>
    </location>
</feature>
<dbReference type="Gene3D" id="3.50.4.10">
    <property type="entry name" value="Hepatocyte Growth Factor"/>
    <property type="match status" value="2"/>
</dbReference>
<feature type="compositionally biased region" description="Low complexity" evidence="4">
    <location>
        <begin position="807"/>
        <end position="824"/>
    </location>
</feature>
<evidence type="ECO:0000256" key="1">
    <source>
        <dbReference type="ARBA" id="ARBA00006865"/>
    </source>
</evidence>
<dbReference type="Pfam" id="PF00722">
    <property type="entry name" value="Glyco_hydro_16"/>
    <property type="match status" value="1"/>
</dbReference>
<evidence type="ECO:0000259" key="8">
    <source>
        <dbReference type="PROSITE" id="PS51762"/>
    </source>
</evidence>
<evidence type="ECO:0000313" key="10">
    <source>
        <dbReference type="Proteomes" id="UP000041254"/>
    </source>
</evidence>
<comment type="similarity">
    <text evidence="1">Belongs to the glycosyl hydrolase 16 family.</text>
</comment>
<feature type="signal peptide" evidence="6">
    <location>
        <begin position="1"/>
        <end position="22"/>
    </location>
</feature>
<evidence type="ECO:0000256" key="5">
    <source>
        <dbReference type="SAM" id="Phobius"/>
    </source>
</evidence>
<feature type="chain" id="PRO_5005187544" description="GH16 domain-containing protein" evidence="6">
    <location>
        <begin position="23"/>
        <end position="954"/>
    </location>
</feature>
<dbReference type="PANTHER" id="PTHR10963">
    <property type="entry name" value="GLYCOSYL HYDROLASE-RELATED"/>
    <property type="match status" value="1"/>
</dbReference>
<dbReference type="InParanoid" id="A0A0G4ESG9"/>
<feature type="transmembrane region" description="Helical" evidence="5">
    <location>
        <begin position="720"/>
        <end position="742"/>
    </location>
</feature>
<name>A0A0G4ESG9_VITBC</name>
<keyword evidence="5" id="KW-0812">Transmembrane</keyword>
<feature type="region of interest" description="Disordered" evidence="4">
    <location>
        <begin position="773"/>
        <end position="954"/>
    </location>
</feature>
<dbReference type="GO" id="GO:0005576">
    <property type="term" value="C:extracellular region"/>
    <property type="evidence" value="ECO:0007669"/>
    <property type="project" value="InterPro"/>
</dbReference>
<dbReference type="InterPro" id="IPR000757">
    <property type="entry name" value="Beta-glucanase-like"/>
</dbReference>
<dbReference type="SUPFAM" id="SSF49899">
    <property type="entry name" value="Concanavalin A-like lectins/glucanases"/>
    <property type="match status" value="1"/>
</dbReference>
<accession>A0A0G4ESG9</accession>
<feature type="compositionally biased region" description="Gly residues" evidence="4">
    <location>
        <begin position="683"/>
        <end position="694"/>
    </location>
</feature>
<dbReference type="AlphaFoldDB" id="A0A0G4ESG9"/>
<dbReference type="InterPro" id="IPR013320">
    <property type="entry name" value="ConA-like_dom_sf"/>
</dbReference>
<keyword evidence="5" id="KW-1133">Transmembrane helix</keyword>
<dbReference type="OrthoDB" id="4781at2759"/>
<dbReference type="Proteomes" id="UP000041254">
    <property type="component" value="Unassembled WGS sequence"/>
</dbReference>
<dbReference type="SMART" id="SM00223">
    <property type="entry name" value="APPLE"/>
    <property type="match status" value="2"/>
</dbReference>
<dbReference type="GO" id="GO:0005975">
    <property type="term" value="P:carbohydrate metabolic process"/>
    <property type="evidence" value="ECO:0007669"/>
    <property type="project" value="InterPro"/>
</dbReference>
<dbReference type="EMBL" id="CDMY01000299">
    <property type="protein sequence ID" value="CEM00815.1"/>
    <property type="molecule type" value="Genomic_DNA"/>
</dbReference>
<feature type="compositionally biased region" description="Basic and acidic residues" evidence="4">
    <location>
        <begin position="905"/>
        <end position="916"/>
    </location>
</feature>
<dbReference type="GO" id="GO:0006508">
    <property type="term" value="P:proteolysis"/>
    <property type="evidence" value="ECO:0007669"/>
    <property type="project" value="InterPro"/>
</dbReference>
<feature type="domain" description="Apple" evidence="7">
    <location>
        <begin position="427"/>
        <end position="507"/>
    </location>
</feature>
<dbReference type="PROSITE" id="PS51762">
    <property type="entry name" value="GH16_2"/>
    <property type="match status" value="1"/>
</dbReference>
<feature type="compositionally biased region" description="Basic residues" evidence="4">
    <location>
        <begin position="777"/>
        <end position="797"/>
    </location>
</feature>
<evidence type="ECO:0000256" key="4">
    <source>
        <dbReference type="SAM" id="MobiDB-lite"/>
    </source>
</evidence>
<keyword evidence="3" id="KW-1015">Disulfide bond</keyword>
<organism evidence="9 10">
    <name type="scientific">Vitrella brassicaformis (strain CCMP3155)</name>
    <dbReference type="NCBI Taxonomy" id="1169540"/>
    <lineage>
        <taxon>Eukaryota</taxon>
        <taxon>Sar</taxon>
        <taxon>Alveolata</taxon>
        <taxon>Colpodellida</taxon>
        <taxon>Vitrellaceae</taxon>
        <taxon>Vitrella</taxon>
    </lineage>
</organism>
<sequence>MAASRLPSLLALALLSAASAAALEHRHLVTNEEILAGAFHDAEKDVVEQCGEDECCCVGPSRACWGVCGREINSGEIMTRQSFFYGRFEATFRAAGAPGTLSTIFLLWPPSNLEEGSQWKEIDITIMGKGGGEELHTNVVTGSAWSGDFDNSLEIHKQDPPLADESSGDGGFHNYTVEWTPERLRWMVDDQLVREVEGDVVEKLDQPMHLHFSLWAVKKELAEWAGEFSAANLPLENEYRSVRIFSYDPESSSFSHEWTDDFSTFNDERWVRRTHTFHVNRAHFTADAVTVDGGSLTIGMNEIDGLEHVLTEDEIDKILDTYDCFEEDTDFDIKPLADHDPLGASEASPLSCAKTCLSTSGCESWSQGPWGCFLKGDVPADAQRVKRDNYVSGLRRCHDDDADDQTGVTTTDVTEESAAKFSLPDSCFEKGLVYEGGDLPLPANMTAVVSSKEQCAEACHLIKECVAFTFVQTDDESDQPECSVHDETASEKKVNLAGTGVSGRMACGGEGDEGEEGVLEIDSGPEQVELLSLRVLDLDFGKVTTHVRNRKAAESRLRKTLSESFGVGQKEVEIFRLVEGSVIVLFRIGSNAPTALSETWFKLMQDPSSPVNRDFIIDPSYPPTSFVLLTPTPSPSTPPPELEEPSAADNASSTLTSSNDLQLKPPSNEDESPEAPSTEEGGGEGGTNGDTDGGADGEKEGGMGLGLITTEGEISPTMRWVLIGGGVLLFWIVLASCIWFVYLRCMWWRRALATSVRTYYQTNQRIKTRQQMAATHAHTHRSGHGRTPKKTRTHHTSSHSTNLGHASVSSISSTPPSATWSPFPQTLSDDGSMTPPLQRPPPSSPMHPSSHDPRNSPAAGRGVGHNDLFPSDEGDEHVADVTPAERGRPTDNGGEAGYGPTPRSVADRTRRARGDDGDGVGGVEAVGFPDPAPSSTRADQEGLVEYQPARMPSV</sequence>
<dbReference type="InterPro" id="IPR003609">
    <property type="entry name" value="Pan_app"/>
</dbReference>
<evidence type="ECO:0000256" key="6">
    <source>
        <dbReference type="SAM" id="SignalP"/>
    </source>
</evidence>
<evidence type="ECO:0000256" key="3">
    <source>
        <dbReference type="ARBA" id="ARBA00023157"/>
    </source>
</evidence>
<dbReference type="Pfam" id="PF14295">
    <property type="entry name" value="PAN_4"/>
    <property type="match status" value="2"/>
</dbReference>
<evidence type="ECO:0008006" key="11">
    <source>
        <dbReference type="Google" id="ProtNLM"/>
    </source>
</evidence>
<feature type="compositionally biased region" description="Polar residues" evidence="4">
    <location>
        <begin position="649"/>
        <end position="661"/>
    </location>
</feature>
<evidence type="ECO:0000256" key="2">
    <source>
        <dbReference type="ARBA" id="ARBA00022737"/>
    </source>
</evidence>
<dbReference type="CDD" id="cd00413">
    <property type="entry name" value="Glyco_hydrolase_16"/>
    <property type="match status" value="1"/>
</dbReference>
<dbReference type="PANTHER" id="PTHR10963:SF55">
    <property type="entry name" value="GLYCOSIDE HYDROLASE FAMILY 16 PROTEIN"/>
    <property type="match status" value="1"/>
</dbReference>
<dbReference type="VEuPathDB" id="CryptoDB:Vbra_2135"/>
<dbReference type="InterPro" id="IPR000177">
    <property type="entry name" value="Apple"/>
</dbReference>
<proteinExistence type="inferred from homology"/>
<reference evidence="9 10" key="1">
    <citation type="submission" date="2014-11" db="EMBL/GenBank/DDBJ databases">
        <authorList>
            <person name="Zhu J."/>
            <person name="Qi W."/>
            <person name="Song R."/>
        </authorList>
    </citation>
    <scope>NUCLEOTIDE SEQUENCE [LARGE SCALE GENOMIC DNA]</scope>
</reference>
<evidence type="ECO:0000259" key="7">
    <source>
        <dbReference type="PROSITE" id="PS50948"/>
    </source>
</evidence>
<feature type="compositionally biased region" description="Basic and acidic residues" evidence="4">
    <location>
        <begin position="876"/>
        <end position="889"/>
    </location>
</feature>
<gene>
    <name evidence="9" type="ORF">Vbra_2135</name>
</gene>
<evidence type="ECO:0000313" key="9">
    <source>
        <dbReference type="EMBL" id="CEM00815.1"/>
    </source>
</evidence>
<keyword evidence="5" id="KW-0472">Membrane</keyword>
<keyword evidence="6" id="KW-0732">Signal</keyword>
<keyword evidence="2" id="KW-0677">Repeat</keyword>
<dbReference type="Gene3D" id="2.60.120.200">
    <property type="match status" value="1"/>
</dbReference>
<dbReference type="PROSITE" id="PS50948">
    <property type="entry name" value="PAN"/>
    <property type="match status" value="1"/>
</dbReference>
<feature type="region of interest" description="Disordered" evidence="4">
    <location>
        <begin position="626"/>
        <end position="706"/>
    </location>
</feature>
<dbReference type="GO" id="GO:0004553">
    <property type="term" value="F:hydrolase activity, hydrolyzing O-glycosyl compounds"/>
    <property type="evidence" value="ECO:0007669"/>
    <property type="project" value="InterPro"/>
</dbReference>
<keyword evidence="10" id="KW-1185">Reference proteome</keyword>